<evidence type="ECO:0000256" key="1">
    <source>
        <dbReference type="SAM" id="MobiDB-lite"/>
    </source>
</evidence>
<keyword evidence="3" id="KW-1185">Reference proteome</keyword>
<organism evidence="2 3">
    <name type="scientific">Mycena albidolilacea</name>
    <dbReference type="NCBI Taxonomy" id="1033008"/>
    <lineage>
        <taxon>Eukaryota</taxon>
        <taxon>Fungi</taxon>
        <taxon>Dikarya</taxon>
        <taxon>Basidiomycota</taxon>
        <taxon>Agaricomycotina</taxon>
        <taxon>Agaricomycetes</taxon>
        <taxon>Agaricomycetidae</taxon>
        <taxon>Agaricales</taxon>
        <taxon>Marasmiineae</taxon>
        <taxon>Mycenaceae</taxon>
        <taxon>Mycena</taxon>
    </lineage>
</organism>
<evidence type="ECO:0000313" key="2">
    <source>
        <dbReference type="EMBL" id="KAJ7362611.1"/>
    </source>
</evidence>
<gene>
    <name evidence="2" type="ORF">DFH08DRAFT_1024880</name>
</gene>
<dbReference type="EMBL" id="JARIHO010000004">
    <property type="protein sequence ID" value="KAJ7362611.1"/>
    <property type="molecule type" value="Genomic_DNA"/>
</dbReference>
<name>A0AAD7ALS1_9AGAR</name>
<feature type="non-terminal residue" evidence="2">
    <location>
        <position position="1"/>
    </location>
</feature>
<proteinExistence type="predicted"/>
<protein>
    <recommendedName>
        <fullName evidence="4">CCHC-type domain-containing protein</fullName>
    </recommendedName>
</protein>
<dbReference type="Proteomes" id="UP001218218">
    <property type="component" value="Unassembled WGS sequence"/>
</dbReference>
<sequence>YNCHKKGHIKSECWAKGSGKEGQGPRGKGKGSAAANMVADNDDGVWYAHADSSEADFELDDWKDLAGYVEPWFEYAQEAQPYSEEACDAVAAAEPIPDPIDDAIGYRLDTFAPNRV</sequence>
<accession>A0AAD7ALS1</accession>
<evidence type="ECO:0008006" key="4">
    <source>
        <dbReference type="Google" id="ProtNLM"/>
    </source>
</evidence>
<reference evidence="2" key="1">
    <citation type="submission" date="2023-03" db="EMBL/GenBank/DDBJ databases">
        <title>Massive genome expansion in bonnet fungi (Mycena s.s.) driven by repeated elements and novel gene families across ecological guilds.</title>
        <authorList>
            <consortium name="Lawrence Berkeley National Laboratory"/>
            <person name="Harder C.B."/>
            <person name="Miyauchi S."/>
            <person name="Viragh M."/>
            <person name="Kuo A."/>
            <person name="Thoen E."/>
            <person name="Andreopoulos B."/>
            <person name="Lu D."/>
            <person name="Skrede I."/>
            <person name="Drula E."/>
            <person name="Henrissat B."/>
            <person name="Morin E."/>
            <person name="Kohler A."/>
            <person name="Barry K."/>
            <person name="LaButti K."/>
            <person name="Morin E."/>
            <person name="Salamov A."/>
            <person name="Lipzen A."/>
            <person name="Mereny Z."/>
            <person name="Hegedus B."/>
            <person name="Baldrian P."/>
            <person name="Stursova M."/>
            <person name="Weitz H."/>
            <person name="Taylor A."/>
            <person name="Grigoriev I.V."/>
            <person name="Nagy L.G."/>
            <person name="Martin F."/>
            <person name="Kauserud H."/>
        </authorList>
    </citation>
    <scope>NUCLEOTIDE SEQUENCE</scope>
    <source>
        <strain evidence="2">CBHHK002</strain>
    </source>
</reference>
<dbReference type="AlphaFoldDB" id="A0AAD7ALS1"/>
<feature type="region of interest" description="Disordered" evidence="1">
    <location>
        <begin position="14"/>
        <end position="35"/>
    </location>
</feature>
<comment type="caution">
    <text evidence="2">The sequence shown here is derived from an EMBL/GenBank/DDBJ whole genome shotgun (WGS) entry which is preliminary data.</text>
</comment>
<evidence type="ECO:0000313" key="3">
    <source>
        <dbReference type="Proteomes" id="UP001218218"/>
    </source>
</evidence>